<feature type="transmembrane region" description="Helical" evidence="2">
    <location>
        <begin position="12"/>
        <end position="29"/>
    </location>
</feature>
<protein>
    <recommendedName>
        <fullName evidence="3">Calcineurin-like phosphoesterase domain-containing protein</fullName>
    </recommendedName>
</protein>
<feature type="domain" description="Calcineurin-like phosphoesterase" evidence="3">
    <location>
        <begin position="439"/>
        <end position="685"/>
    </location>
</feature>
<dbReference type="AlphaFoldDB" id="A3LRQ9"/>
<dbReference type="Proteomes" id="UP000002258">
    <property type="component" value="Chromosome 3"/>
</dbReference>
<dbReference type="GeneID" id="4838212"/>
<sequence length="768" mass="86122">MIGLPRLWVRQLGYLCVFFVLAVVLLIVANSQQIIKIQDYIPSSLTPTFFQPAADHYIIDIVIRNCYGYKSKLPGCGKPVDSEGELGYLGMYGEWTKVDKDLSLGSGWVKQQYLSYKMLKADVSDTELNKVAGKDATSTINRRVILDLTVANPSKDAKIKGNERSKYPAKIIKEYNSNKVAGESDIEFLKEQGKKEHGAVTEALTVDKDKAASRKISELNAKLHKESQRKQQGDKPTKEFEEDISPQDPEAGSKEVHAEANPEDELKAAEAKAEKKLEKEEIEKEEKEQKKQSEEAQKAQKEQFEQEQTQKEKQEQNEKRVLNKPLDKRVVEESRHGLNSVVYIPSKEDVKNSGWVEKSNGIWVKYGAPRHNAVTAIDILFGEDAVEPRPNWELVDSPLTGTATQSDLPAYLTYRKGPKADYRIKEYQPVLKVNKNGKFKILQVADLHFSTGYGKCRDPSPASTTKGCQADPRTLKFLGRVLDIEKPDFVILTGDQIFGDAAPDAETAVFKALYPFIKRKIPYAVTMGNHDDEGSLSRNEIMSLSANLPFSKAELGPEDIQGVGNYYLTVEGPASHNPALSLYFLDTHKYSSNPKITPGYDWIKENQLKWLEATAASLKKSIAAYTHIHLSMAFFHIPLPEYRNLKQPFIGENREGVTAPRYNSNARSVLSDIGVKVVSVGHDHCNDYCLQDFQKKDGVTESKMWLCYGGGSGEGGYGGYGGYIRRLRVFDIDTQNGEIKTWKRAENDPDKEIDRQTIVQGGEVVNFA</sequence>
<feature type="compositionally biased region" description="Basic and acidic residues" evidence="1">
    <location>
        <begin position="251"/>
        <end position="328"/>
    </location>
</feature>
<dbReference type="eggNOG" id="KOG1432">
    <property type="taxonomic scope" value="Eukaryota"/>
</dbReference>
<gene>
    <name evidence="4" type="ORF">PICST_56684</name>
</gene>
<dbReference type="PANTHER" id="PTHR32440">
    <property type="entry name" value="PHOSPHATASE DCR2-RELATED-RELATED"/>
    <property type="match status" value="1"/>
</dbReference>
<keyword evidence="5" id="KW-1185">Reference proteome</keyword>
<dbReference type="KEGG" id="pic:PICST_56684"/>
<dbReference type="FunFam" id="3.60.21.10:FF:000054">
    <property type="entry name" value="DCR2p Phosphoesterase"/>
    <property type="match status" value="1"/>
</dbReference>
<evidence type="ECO:0000256" key="1">
    <source>
        <dbReference type="SAM" id="MobiDB-lite"/>
    </source>
</evidence>
<organism evidence="4 5">
    <name type="scientific">Scheffersomyces stipitis (strain ATCC 58785 / CBS 6054 / NBRC 10063 / NRRL Y-11545)</name>
    <name type="common">Yeast</name>
    <name type="synonym">Pichia stipitis</name>
    <dbReference type="NCBI Taxonomy" id="322104"/>
    <lineage>
        <taxon>Eukaryota</taxon>
        <taxon>Fungi</taxon>
        <taxon>Dikarya</taxon>
        <taxon>Ascomycota</taxon>
        <taxon>Saccharomycotina</taxon>
        <taxon>Pichiomycetes</taxon>
        <taxon>Debaryomycetaceae</taxon>
        <taxon>Scheffersomyces</taxon>
    </lineage>
</organism>
<name>A3LRQ9_PICST</name>
<dbReference type="EMBL" id="CP000497">
    <property type="protein sequence ID" value="ABN65431.2"/>
    <property type="molecule type" value="Genomic_DNA"/>
</dbReference>
<keyword evidence="2" id="KW-1133">Transmembrane helix</keyword>
<dbReference type="PANTHER" id="PTHR32440:SF0">
    <property type="entry name" value="PHOSPHATASE DCR2-RELATED"/>
    <property type="match status" value="1"/>
</dbReference>
<feature type="compositionally biased region" description="Basic and acidic residues" evidence="1">
    <location>
        <begin position="219"/>
        <end position="239"/>
    </location>
</feature>
<dbReference type="STRING" id="322104.A3LRQ9"/>
<keyword evidence="2" id="KW-0472">Membrane</keyword>
<dbReference type="SUPFAM" id="SSF56300">
    <property type="entry name" value="Metallo-dependent phosphatases"/>
    <property type="match status" value="1"/>
</dbReference>
<evidence type="ECO:0000256" key="2">
    <source>
        <dbReference type="SAM" id="Phobius"/>
    </source>
</evidence>
<dbReference type="GO" id="GO:0004721">
    <property type="term" value="F:phosphoprotein phosphatase activity"/>
    <property type="evidence" value="ECO:0007669"/>
    <property type="project" value="TreeGrafter"/>
</dbReference>
<accession>A3LRQ9</accession>
<evidence type="ECO:0000259" key="3">
    <source>
        <dbReference type="Pfam" id="PF00149"/>
    </source>
</evidence>
<evidence type="ECO:0000313" key="4">
    <source>
        <dbReference type="EMBL" id="ABN65431.2"/>
    </source>
</evidence>
<dbReference type="Gene3D" id="3.60.21.10">
    <property type="match status" value="1"/>
</dbReference>
<dbReference type="InterPro" id="IPR004843">
    <property type="entry name" value="Calcineurin-like_PHP"/>
</dbReference>
<dbReference type="InParanoid" id="A3LRQ9"/>
<dbReference type="OMA" id="GDQIFGD"/>
<keyword evidence="2" id="KW-0812">Transmembrane</keyword>
<reference evidence="4 5" key="1">
    <citation type="journal article" date="2007" name="Nat. Biotechnol.">
        <title>Genome sequence of the lignocellulose-bioconverting and xylose-fermenting yeast Pichia stipitis.</title>
        <authorList>
            <person name="Jeffries T.W."/>
            <person name="Grigoriev I.V."/>
            <person name="Grimwood J."/>
            <person name="Laplaza J.M."/>
            <person name="Aerts A."/>
            <person name="Salamov A."/>
            <person name="Schmutz J."/>
            <person name="Lindquist E."/>
            <person name="Dehal P."/>
            <person name="Shapiro H."/>
            <person name="Jin Y.S."/>
            <person name="Passoth V."/>
            <person name="Richardson P.M."/>
        </authorList>
    </citation>
    <scope>NUCLEOTIDE SEQUENCE [LARGE SCALE GENOMIC DNA]</scope>
    <source>
        <strain evidence="5">ATCC 58785 / CBS 6054 / NBRC 10063 / NRRL Y-11545</strain>
    </source>
</reference>
<dbReference type="InterPro" id="IPR029052">
    <property type="entry name" value="Metallo-depent_PP-like"/>
</dbReference>
<dbReference type="GO" id="GO:0005737">
    <property type="term" value="C:cytoplasm"/>
    <property type="evidence" value="ECO:0007669"/>
    <property type="project" value="TreeGrafter"/>
</dbReference>
<feature type="region of interest" description="Disordered" evidence="1">
    <location>
        <begin position="219"/>
        <end position="328"/>
    </location>
</feature>
<proteinExistence type="predicted"/>
<dbReference type="OrthoDB" id="783096at2759"/>
<dbReference type="RefSeq" id="XP_001383460.2">
    <property type="nucleotide sequence ID" value="XM_001383423.1"/>
</dbReference>
<dbReference type="FunCoup" id="A3LRQ9">
    <property type="interactions" value="69"/>
</dbReference>
<evidence type="ECO:0000313" key="5">
    <source>
        <dbReference type="Proteomes" id="UP000002258"/>
    </source>
</evidence>
<dbReference type="HOGENOM" id="CLU_019692_4_2_1"/>
<dbReference type="Pfam" id="PF00149">
    <property type="entry name" value="Metallophos"/>
    <property type="match status" value="1"/>
</dbReference>
<dbReference type="CDD" id="cd07383">
    <property type="entry name" value="MPP_Dcr2"/>
    <property type="match status" value="1"/>
</dbReference>